<dbReference type="InterPro" id="IPR006158">
    <property type="entry name" value="Cobalamin-bd"/>
</dbReference>
<protein>
    <submittedName>
        <fullName evidence="9">Methylmalonyl-CoA mutase</fullName>
    </submittedName>
</protein>
<dbReference type="NCBIfam" id="TIGR00641">
    <property type="entry name" value="acid_CoA_mut_N"/>
    <property type="match status" value="1"/>
</dbReference>
<evidence type="ECO:0000256" key="7">
    <source>
        <dbReference type="ARBA" id="ARBA00023285"/>
    </source>
</evidence>
<evidence type="ECO:0000256" key="1">
    <source>
        <dbReference type="ARBA" id="ARBA00001922"/>
    </source>
</evidence>
<evidence type="ECO:0000259" key="8">
    <source>
        <dbReference type="PROSITE" id="PS51332"/>
    </source>
</evidence>
<dbReference type="InterPro" id="IPR006099">
    <property type="entry name" value="MeMalonylCoA_mutase_a/b_cat"/>
</dbReference>
<evidence type="ECO:0000256" key="2">
    <source>
        <dbReference type="ARBA" id="ARBA00008465"/>
    </source>
</evidence>
<proteinExistence type="inferred from homology"/>
<dbReference type="AlphaFoldDB" id="A0A9W6QZ58"/>
<dbReference type="EMBL" id="BSTI01000003">
    <property type="protein sequence ID" value="GLY65263.1"/>
    <property type="molecule type" value="Genomic_DNA"/>
</dbReference>
<feature type="domain" description="B12-binding" evidence="8">
    <location>
        <begin position="532"/>
        <end position="661"/>
    </location>
</feature>
<evidence type="ECO:0000313" key="9">
    <source>
        <dbReference type="EMBL" id="GLY65263.1"/>
    </source>
</evidence>
<evidence type="ECO:0000256" key="5">
    <source>
        <dbReference type="ARBA" id="ARBA00022723"/>
    </source>
</evidence>
<comment type="cofactor">
    <cofactor evidence="1">
        <name>adenosylcob(III)alamin</name>
        <dbReference type="ChEBI" id="CHEBI:18408"/>
    </cofactor>
</comment>
<dbReference type="RefSeq" id="WP_285486516.1">
    <property type="nucleotide sequence ID" value="NZ_BSTI01000003.1"/>
</dbReference>
<dbReference type="PROSITE" id="PS51332">
    <property type="entry name" value="B12_BINDING"/>
    <property type="match status" value="1"/>
</dbReference>
<dbReference type="GO" id="GO:0031419">
    <property type="term" value="F:cobalamin binding"/>
    <property type="evidence" value="ECO:0007669"/>
    <property type="project" value="UniProtKB-KW"/>
</dbReference>
<dbReference type="Proteomes" id="UP001165136">
    <property type="component" value="Unassembled WGS sequence"/>
</dbReference>
<dbReference type="SUPFAM" id="SSF52242">
    <property type="entry name" value="Cobalamin (vitamin B12)-binding domain"/>
    <property type="match status" value="1"/>
</dbReference>
<evidence type="ECO:0000313" key="10">
    <source>
        <dbReference type="Proteomes" id="UP001165136"/>
    </source>
</evidence>
<sequence length="666" mass="72281">MPYPTDHQRDRPWVMRTYAGHSSATASNELYRRNLAKGQTGLSVAFDLPTQTGYDADHPLARGEVGKVGVPISHVGDMRRLFDGIPLAKANTSMTINAPAMWLLALYVTVAREQGGDEVLAGLAGTTQNDIVKEYLSRGTYIFPPAPSLRLTTDVIAWAVHHLPKWNPINICSYHLQEAGATPTQEVAYALCTAIAVLDAVRDSGQVDQSDMAKVVGRISFFVNAGLRFVEELCKMRAFAALWDEITRERYGVTDPKLRRFRYGVQVNSLGLTEAQPENNVQRIVLEMLAVTLSRGARARAIQLPAWNEALGLPRPWDQQWALRMQQVLAYETDLLEYEDIFGGSRVVETKVAEIVEDARAEIERVQERGGAVAAVESGYMKSQLVSSLADYRRAVESGERIIVGVNEFESTEPSPLQAEGAKAIETVDSAVEKKAVAALEDWRQQRDNAAVERALAALREAAKTTANLFEPTLECARAGVTTGEWAGALREVFGEYRAPTGVSAASGGGEPGELARVRERVRATDEELGERLRILVGKPGLDGHSNGAEQVAVRARDAGFEVIYQGIRLTPEQIVAAAVQEGVHVVGLSVLSGSHLEVVPEVVDGLRVAGAGDIPVIVGGIIPAEDAQLLADRGVARVFTPKDYELNTIMDGVVTLIREAHGLPG</sequence>
<comment type="caution">
    <text evidence="9">The sequence shown here is derived from an EMBL/GenBank/DDBJ whole genome shotgun (WGS) entry which is preliminary data.</text>
</comment>
<dbReference type="Gene3D" id="3.20.20.240">
    <property type="entry name" value="Methylmalonyl-CoA mutase"/>
    <property type="match status" value="1"/>
</dbReference>
<dbReference type="PANTHER" id="PTHR48101:SF3">
    <property type="entry name" value="COENZYME B12-DEPENDENT MUTASE"/>
    <property type="match status" value="1"/>
</dbReference>
<dbReference type="Pfam" id="PF02310">
    <property type="entry name" value="B12-binding"/>
    <property type="match status" value="1"/>
</dbReference>
<keyword evidence="6" id="KW-0413">Isomerase</keyword>
<dbReference type="InterPro" id="IPR036724">
    <property type="entry name" value="Cobalamin-bd_sf"/>
</dbReference>
<keyword evidence="7" id="KW-0170">Cobalt</keyword>
<keyword evidence="4" id="KW-0846">Cobalamin</keyword>
<dbReference type="SUPFAM" id="SSF51703">
    <property type="entry name" value="Cobalamin (vitamin B12)-dependent enzymes"/>
    <property type="match status" value="1"/>
</dbReference>
<keyword evidence="10" id="KW-1185">Reference proteome</keyword>
<evidence type="ECO:0000256" key="6">
    <source>
        <dbReference type="ARBA" id="ARBA00023235"/>
    </source>
</evidence>
<dbReference type="InterPro" id="IPR006159">
    <property type="entry name" value="Acid_CoA_mut_C"/>
</dbReference>
<evidence type="ECO:0000256" key="4">
    <source>
        <dbReference type="ARBA" id="ARBA00022628"/>
    </source>
</evidence>
<dbReference type="NCBIfam" id="TIGR00640">
    <property type="entry name" value="acid_CoA_mut_C"/>
    <property type="match status" value="1"/>
</dbReference>
<dbReference type="Pfam" id="PF01642">
    <property type="entry name" value="MM_CoA_mutase"/>
    <property type="match status" value="1"/>
</dbReference>
<gene>
    <name evidence="9" type="ORF">Atai01_18820</name>
</gene>
<organism evidence="9 10">
    <name type="scientific">Amycolatopsis taiwanensis</name>
    <dbReference type="NCBI Taxonomy" id="342230"/>
    <lineage>
        <taxon>Bacteria</taxon>
        <taxon>Bacillati</taxon>
        <taxon>Actinomycetota</taxon>
        <taxon>Actinomycetes</taxon>
        <taxon>Pseudonocardiales</taxon>
        <taxon>Pseudonocardiaceae</taxon>
        <taxon>Amycolatopsis</taxon>
    </lineage>
</organism>
<dbReference type="PANTHER" id="PTHR48101">
    <property type="entry name" value="METHYLMALONYL-COA MUTASE, MITOCHONDRIAL-RELATED"/>
    <property type="match status" value="1"/>
</dbReference>
<dbReference type="InterPro" id="IPR006098">
    <property type="entry name" value="MMCoA_mutase_a_cat"/>
</dbReference>
<dbReference type="InterPro" id="IPR016176">
    <property type="entry name" value="Cbl-dep_enz_cat"/>
</dbReference>
<keyword evidence="5" id="KW-0479">Metal-binding</keyword>
<dbReference type="CDD" id="cd02071">
    <property type="entry name" value="MM_CoA_mut_B12_BD"/>
    <property type="match status" value="1"/>
</dbReference>
<comment type="similarity">
    <text evidence="2">Belongs to the methylmalonyl-CoA mutase family.</text>
</comment>
<accession>A0A9W6QZ58</accession>
<dbReference type="GO" id="GO:0046872">
    <property type="term" value="F:metal ion binding"/>
    <property type="evidence" value="ECO:0007669"/>
    <property type="project" value="UniProtKB-KW"/>
</dbReference>
<reference evidence="9" key="1">
    <citation type="submission" date="2023-03" db="EMBL/GenBank/DDBJ databases">
        <title>Amycolatopsis taiwanensis NBRC 103393.</title>
        <authorList>
            <person name="Ichikawa N."/>
            <person name="Sato H."/>
            <person name="Tonouchi N."/>
        </authorList>
    </citation>
    <scope>NUCLEOTIDE SEQUENCE</scope>
    <source>
        <strain evidence="9">NBRC 103393</strain>
    </source>
</reference>
<dbReference type="Gene3D" id="3.40.50.280">
    <property type="entry name" value="Cobalamin-binding domain"/>
    <property type="match status" value="1"/>
</dbReference>
<dbReference type="GO" id="GO:0004494">
    <property type="term" value="F:methylmalonyl-CoA mutase activity"/>
    <property type="evidence" value="ECO:0007669"/>
    <property type="project" value="UniProtKB-EC"/>
</dbReference>
<evidence type="ECO:0000256" key="3">
    <source>
        <dbReference type="ARBA" id="ARBA00011870"/>
    </source>
</evidence>
<name>A0A9W6QZ58_9PSEU</name>
<comment type="subunit">
    <text evidence="3">Heterodimer of an alpha and a beta chain.</text>
</comment>